<evidence type="ECO:0000313" key="3">
    <source>
        <dbReference type="Proteomes" id="UP000324222"/>
    </source>
</evidence>
<feature type="region of interest" description="Disordered" evidence="1">
    <location>
        <begin position="1"/>
        <end position="40"/>
    </location>
</feature>
<organism evidence="2 3">
    <name type="scientific">Portunus trituberculatus</name>
    <name type="common">Swimming crab</name>
    <name type="synonym">Neptunus trituberculatus</name>
    <dbReference type="NCBI Taxonomy" id="210409"/>
    <lineage>
        <taxon>Eukaryota</taxon>
        <taxon>Metazoa</taxon>
        <taxon>Ecdysozoa</taxon>
        <taxon>Arthropoda</taxon>
        <taxon>Crustacea</taxon>
        <taxon>Multicrustacea</taxon>
        <taxon>Malacostraca</taxon>
        <taxon>Eumalacostraca</taxon>
        <taxon>Eucarida</taxon>
        <taxon>Decapoda</taxon>
        <taxon>Pleocyemata</taxon>
        <taxon>Brachyura</taxon>
        <taxon>Eubrachyura</taxon>
        <taxon>Portunoidea</taxon>
        <taxon>Portunidae</taxon>
        <taxon>Portuninae</taxon>
        <taxon>Portunus</taxon>
    </lineage>
</organism>
<reference evidence="2 3" key="1">
    <citation type="submission" date="2019-05" db="EMBL/GenBank/DDBJ databases">
        <title>Another draft genome of Portunus trituberculatus and its Hox gene families provides insights of decapod evolution.</title>
        <authorList>
            <person name="Jeong J.-H."/>
            <person name="Song I."/>
            <person name="Kim S."/>
            <person name="Choi T."/>
            <person name="Kim D."/>
            <person name="Ryu S."/>
            <person name="Kim W."/>
        </authorList>
    </citation>
    <scope>NUCLEOTIDE SEQUENCE [LARGE SCALE GENOMIC DNA]</scope>
    <source>
        <tissue evidence="2">Muscle</tissue>
    </source>
</reference>
<sequence length="68" mass="7443">MVRRTERSISKHGPLSICRHQDEPFLPKSPPQQSCGCESSDDAILPRLTRVAMSSGPPHTTSPATVMK</sequence>
<dbReference type="AlphaFoldDB" id="A0A5B7CM47"/>
<dbReference type="Proteomes" id="UP000324222">
    <property type="component" value="Unassembled WGS sequence"/>
</dbReference>
<evidence type="ECO:0000256" key="1">
    <source>
        <dbReference type="SAM" id="MobiDB-lite"/>
    </source>
</evidence>
<gene>
    <name evidence="2" type="ORF">E2C01_002383</name>
</gene>
<proteinExistence type="predicted"/>
<dbReference type="EMBL" id="VSRR010000084">
    <property type="protein sequence ID" value="MPC09764.1"/>
    <property type="molecule type" value="Genomic_DNA"/>
</dbReference>
<comment type="caution">
    <text evidence="2">The sequence shown here is derived from an EMBL/GenBank/DDBJ whole genome shotgun (WGS) entry which is preliminary data.</text>
</comment>
<evidence type="ECO:0000313" key="2">
    <source>
        <dbReference type="EMBL" id="MPC09764.1"/>
    </source>
</evidence>
<keyword evidence="3" id="KW-1185">Reference proteome</keyword>
<name>A0A5B7CM47_PORTR</name>
<protein>
    <submittedName>
        <fullName evidence="2">Uncharacterized protein</fullName>
    </submittedName>
</protein>
<accession>A0A5B7CM47</accession>